<dbReference type="PROSITE" id="PS01124">
    <property type="entry name" value="HTH_ARAC_FAMILY_2"/>
    <property type="match status" value="1"/>
</dbReference>
<dbReference type="PANTHER" id="PTHR47893:SF1">
    <property type="entry name" value="REGULATORY PROTEIN PCHR"/>
    <property type="match status" value="1"/>
</dbReference>
<name>A0ABT0PQL2_9FLAO</name>
<dbReference type="RefSeq" id="WP_249656841.1">
    <property type="nucleotide sequence ID" value="NZ_JAMFMA010000002.1"/>
</dbReference>
<feature type="domain" description="HTH araC/xylS-type" evidence="3">
    <location>
        <begin position="188"/>
        <end position="285"/>
    </location>
</feature>
<dbReference type="InterPro" id="IPR053142">
    <property type="entry name" value="PchR_regulatory_protein"/>
</dbReference>
<keyword evidence="5" id="KW-1185">Reference proteome</keyword>
<keyword evidence="1" id="KW-0805">Transcription regulation</keyword>
<comment type="caution">
    <text evidence="4">The sequence shown here is derived from an EMBL/GenBank/DDBJ whole genome shotgun (WGS) entry which is preliminary data.</text>
</comment>
<organism evidence="4 5">
    <name type="scientific">Flagellimonas spongiicola</name>
    <dbReference type="NCBI Taxonomy" id="2942208"/>
    <lineage>
        <taxon>Bacteria</taxon>
        <taxon>Pseudomonadati</taxon>
        <taxon>Bacteroidota</taxon>
        <taxon>Flavobacteriia</taxon>
        <taxon>Flavobacteriales</taxon>
        <taxon>Flavobacteriaceae</taxon>
        <taxon>Flagellimonas</taxon>
    </lineage>
</organism>
<dbReference type="SUPFAM" id="SSF46689">
    <property type="entry name" value="Homeodomain-like"/>
    <property type="match status" value="2"/>
</dbReference>
<evidence type="ECO:0000259" key="3">
    <source>
        <dbReference type="PROSITE" id="PS01124"/>
    </source>
</evidence>
<dbReference type="InterPro" id="IPR009057">
    <property type="entry name" value="Homeodomain-like_sf"/>
</dbReference>
<dbReference type="PANTHER" id="PTHR47893">
    <property type="entry name" value="REGULATORY PROTEIN PCHR"/>
    <property type="match status" value="1"/>
</dbReference>
<accession>A0ABT0PQL2</accession>
<keyword evidence="2" id="KW-0804">Transcription</keyword>
<evidence type="ECO:0000313" key="5">
    <source>
        <dbReference type="Proteomes" id="UP001203607"/>
    </source>
</evidence>
<dbReference type="Pfam" id="PF12833">
    <property type="entry name" value="HTH_18"/>
    <property type="match status" value="1"/>
</dbReference>
<evidence type="ECO:0000256" key="2">
    <source>
        <dbReference type="ARBA" id="ARBA00023163"/>
    </source>
</evidence>
<evidence type="ECO:0000256" key="1">
    <source>
        <dbReference type="ARBA" id="ARBA00023015"/>
    </source>
</evidence>
<gene>
    <name evidence="4" type="ORF">M3P19_06485</name>
</gene>
<dbReference type="SMART" id="SM00342">
    <property type="entry name" value="HTH_ARAC"/>
    <property type="match status" value="1"/>
</dbReference>
<protein>
    <submittedName>
        <fullName evidence="4">AraC family transcriptional regulator</fullName>
    </submittedName>
</protein>
<dbReference type="Gene3D" id="1.10.10.60">
    <property type="entry name" value="Homeodomain-like"/>
    <property type="match status" value="2"/>
</dbReference>
<dbReference type="EMBL" id="JAMFMA010000002">
    <property type="protein sequence ID" value="MCL6273649.1"/>
    <property type="molecule type" value="Genomic_DNA"/>
</dbReference>
<dbReference type="Proteomes" id="UP001203607">
    <property type="component" value="Unassembled WGS sequence"/>
</dbReference>
<sequence>MTRDFLHINDFVILVEEGNSDIVTIDSCTFDEQLIAVAFYGMGNVTLNIKYDGKEKAYKHSKGLALSFYADEKVEFVHTVSANKPLECILIATSPRNLSKLPHGEGELFAQMLNQLVNPSDHYVQGPKFYMTPEMQSIVNQMFHSPYEGKTKMMFFRSQVTALLSHFFGQLALQDSDGIKSSEKEKLVQAKEILSQNLDSPPSLSELSKQIGVNSFKLKKNFKAYFGVPVFKYLQNERLSKAHDLLRHQEASVQEAAWQVGYDSLSSFSNAFAKKYGFRPSEIRS</sequence>
<proteinExistence type="predicted"/>
<dbReference type="InterPro" id="IPR018060">
    <property type="entry name" value="HTH_AraC"/>
</dbReference>
<reference evidence="4 5" key="1">
    <citation type="submission" date="2022-05" db="EMBL/GenBank/DDBJ databases">
        <authorList>
            <person name="Park J.-S."/>
        </authorList>
    </citation>
    <scope>NUCLEOTIDE SEQUENCE [LARGE SCALE GENOMIC DNA]</scope>
    <source>
        <strain evidence="4 5">2012CJ35-5</strain>
    </source>
</reference>
<evidence type="ECO:0000313" key="4">
    <source>
        <dbReference type="EMBL" id="MCL6273649.1"/>
    </source>
</evidence>